<dbReference type="RefSeq" id="WP_144263044.1">
    <property type="nucleotide sequence ID" value="NZ_QMDX01000012.1"/>
</dbReference>
<name>A0A554MWN9_9EURY</name>
<dbReference type="EMBL" id="QMDX01000012">
    <property type="protein sequence ID" value="TSD09535.1"/>
    <property type="molecule type" value="Genomic_DNA"/>
</dbReference>
<comment type="caution">
    <text evidence="2">The sequence shown here is derived from an EMBL/GenBank/DDBJ whole genome shotgun (WGS) entry which is preliminary data.</text>
</comment>
<evidence type="ECO:0000313" key="3">
    <source>
        <dbReference type="Proteomes" id="UP000319894"/>
    </source>
</evidence>
<keyword evidence="3" id="KW-1185">Reference proteome</keyword>
<dbReference type="Gene3D" id="3.60.15.10">
    <property type="entry name" value="Ribonuclease Z/Hydroxyacylglutathione hydrolase-like"/>
    <property type="match status" value="1"/>
</dbReference>
<dbReference type="AlphaFoldDB" id="A0A554MWN9"/>
<dbReference type="InterPro" id="IPR001279">
    <property type="entry name" value="Metallo-B-lactamas"/>
</dbReference>
<dbReference type="InterPro" id="IPR036866">
    <property type="entry name" value="RibonucZ/Hydroxyglut_hydro"/>
</dbReference>
<dbReference type="OrthoDB" id="6433at2157"/>
<dbReference type="Proteomes" id="UP000319894">
    <property type="component" value="Unassembled WGS sequence"/>
</dbReference>
<dbReference type="PANTHER" id="PTHR23131">
    <property type="entry name" value="ENDORIBONUCLEASE LACTB2"/>
    <property type="match status" value="1"/>
</dbReference>
<protein>
    <submittedName>
        <fullName evidence="2">MBL fold hydrolase</fullName>
    </submittedName>
</protein>
<dbReference type="Pfam" id="PF00753">
    <property type="entry name" value="Lactamase_B"/>
    <property type="match status" value="1"/>
</dbReference>
<organism evidence="2 3">
    <name type="scientific">Haloglomus irregulare</name>
    <dbReference type="NCBI Taxonomy" id="2234134"/>
    <lineage>
        <taxon>Archaea</taxon>
        <taxon>Methanobacteriati</taxon>
        <taxon>Methanobacteriota</taxon>
        <taxon>Stenosarchaea group</taxon>
        <taxon>Halobacteria</taxon>
        <taxon>Halobacteriales</taxon>
        <taxon>Natronomonadaceae</taxon>
        <taxon>Haloglomus</taxon>
    </lineage>
</organism>
<dbReference type="GO" id="GO:0016787">
    <property type="term" value="F:hydrolase activity"/>
    <property type="evidence" value="ECO:0007669"/>
    <property type="project" value="UniProtKB-KW"/>
</dbReference>
<dbReference type="InParanoid" id="A0A554MWN9"/>
<dbReference type="InterPro" id="IPR050662">
    <property type="entry name" value="Sec-metab_biosynth-thioest"/>
</dbReference>
<dbReference type="SMART" id="SM00849">
    <property type="entry name" value="Lactamase_B"/>
    <property type="match status" value="1"/>
</dbReference>
<proteinExistence type="predicted"/>
<evidence type="ECO:0000259" key="1">
    <source>
        <dbReference type="SMART" id="SM00849"/>
    </source>
</evidence>
<feature type="domain" description="Metallo-beta-lactamase" evidence="1">
    <location>
        <begin position="18"/>
        <end position="180"/>
    </location>
</feature>
<sequence length="261" mass="27988">MNPTRVPLEVTTRAPTGRTAAYLLGDDDALLVDPAAEREDLDAALADRSVAHVAVTHHHPDHVAAVASYARAHDATVWARYGRGDAFEAATGITPDRTFVDGTTIPTGDGPVHVVDLPGHAPEHVGFRFPEDDATAYLVGDLAVAAGSVVVGSPEGDMRAYVASLRRLWARDPETLYPSHGPVIDDTRETCARLIAHRRDREERVLAAVRDGARTPSEVTDAAYEKDLSGVRDLAEATVVAHLEKLSVEGQLVWDGTEVTP</sequence>
<dbReference type="SUPFAM" id="SSF56281">
    <property type="entry name" value="Metallo-hydrolase/oxidoreductase"/>
    <property type="match status" value="1"/>
</dbReference>
<keyword evidence="2" id="KW-0378">Hydrolase</keyword>
<evidence type="ECO:0000313" key="2">
    <source>
        <dbReference type="EMBL" id="TSD09535.1"/>
    </source>
</evidence>
<dbReference type="InterPro" id="IPR036388">
    <property type="entry name" value="WH-like_DNA-bd_sf"/>
</dbReference>
<dbReference type="PANTHER" id="PTHR23131:SF0">
    <property type="entry name" value="ENDORIBONUCLEASE LACTB2"/>
    <property type="match status" value="1"/>
</dbReference>
<dbReference type="Gene3D" id="1.10.10.10">
    <property type="entry name" value="Winged helix-like DNA-binding domain superfamily/Winged helix DNA-binding domain"/>
    <property type="match status" value="1"/>
</dbReference>
<gene>
    <name evidence="2" type="ORF">DP107_15450</name>
</gene>
<reference evidence="2 3" key="1">
    <citation type="submission" date="2018-06" db="EMBL/GenBank/DDBJ databases">
        <title>Natronomonas sp. F16-60 a new haloarchaeon isolated from a solar saltern of Isla Cristina, Huelva, Spain.</title>
        <authorList>
            <person name="Duran-Viseras A."/>
            <person name="Sanchez-Porro C."/>
            <person name="Ventosa A."/>
        </authorList>
    </citation>
    <scope>NUCLEOTIDE SEQUENCE [LARGE SCALE GENOMIC DNA]</scope>
    <source>
        <strain evidence="2 3">F16-60</strain>
    </source>
</reference>
<accession>A0A554MWN9</accession>